<gene>
    <name evidence="4" type="ORF">HUN01_09605</name>
</gene>
<accession>A0A7D7QLC4</accession>
<comment type="similarity">
    <text evidence="1">Belongs to the argonaute family. Long pAgo subfamily.</text>
</comment>
<evidence type="ECO:0000313" key="5">
    <source>
        <dbReference type="Proteomes" id="UP000514713"/>
    </source>
</evidence>
<dbReference type="SUPFAM" id="SSF53098">
    <property type="entry name" value="Ribonuclease H-like"/>
    <property type="match status" value="1"/>
</dbReference>
<dbReference type="InterPro" id="IPR003165">
    <property type="entry name" value="Piwi"/>
</dbReference>
<name>A0A7D7QLC4_9NOSO</name>
<evidence type="ECO:0000256" key="1">
    <source>
        <dbReference type="ARBA" id="ARBA00035012"/>
    </source>
</evidence>
<keyword evidence="5" id="KW-1185">Reference proteome</keyword>
<dbReference type="Gene3D" id="3.30.420.10">
    <property type="entry name" value="Ribonuclease H-like superfamily/Ribonuclease H"/>
    <property type="match status" value="1"/>
</dbReference>
<dbReference type="InterPro" id="IPR036397">
    <property type="entry name" value="RNaseH_sf"/>
</dbReference>
<evidence type="ECO:0000313" key="4">
    <source>
        <dbReference type="EMBL" id="QMS87825.1"/>
    </source>
</evidence>
<dbReference type="EMBL" id="CP054698">
    <property type="protein sequence ID" value="QMS87825.1"/>
    <property type="molecule type" value="Genomic_DNA"/>
</dbReference>
<dbReference type="Proteomes" id="UP000514713">
    <property type="component" value="Chromosome"/>
</dbReference>
<feature type="domain" description="Piwi" evidence="3">
    <location>
        <begin position="442"/>
        <end position="725"/>
    </location>
</feature>
<evidence type="ECO:0000256" key="2">
    <source>
        <dbReference type="ARBA" id="ARBA00035032"/>
    </source>
</evidence>
<organism evidence="4 5">
    <name type="scientific">Nostoc edaphicum CCNP1411</name>
    <dbReference type="NCBI Taxonomy" id="1472755"/>
    <lineage>
        <taxon>Bacteria</taxon>
        <taxon>Bacillati</taxon>
        <taxon>Cyanobacteriota</taxon>
        <taxon>Cyanophyceae</taxon>
        <taxon>Nostocales</taxon>
        <taxon>Nostocaceae</taxon>
        <taxon>Nostoc</taxon>
    </lineage>
</organism>
<dbReference type="Pfam" id="PF02171">
    <property type="entry name" value="Piwi"/>
    <property type="match status" value="1"/>
</dbReference>
<dbReference type="SMART" id="SM00950">
    <property type="entry name" value="Piwi"/>
    <property type="match status" value="1"/>
</dbReference>
<dbReference type="AlphaFoldDB" id="A0A7D7QLC4"/>
<proteinExistence type="inferred from homology"/>
<evidence type="ECO:0000259" key="3">
    <source>
        <dbReference type="PROSITE" id="PS50822"/>
    </source>
</evidence>
<dbReference type="GO" id="GO:0003676">
    <property type="term" value="F:nucleic acid binding"/>
    <property type="evidence" value="ECO:0007669"/>
    <property type="project" value="InterPro"/>
</dbReference>
<reference evidence="5" key="1">
    <citation type="submission" date="2020-06" db="EMBL/GenBank/DDBJ databases">
        <title>Nostoc edaphicum CCNP1411 genome.</title>
        <authorList>
            <person name="Fidor A."/>
            <person name="Grabski M."/>
            <person name="Gawor J."/>
            <person name="Gromadka R."/>
            <person name="Wegrzyn G."/>
            <person name="Mazur-Marzec H."/>
        </authorList>
    </citation>
    <scope>NUCLEOTIDE SEQUENCE [LARGE SCALE GENOMIC DNA]</scope>
    <source>
        <strain evidence="5">CCNP1411</strain>
    </source>
</reference>
<sequence>MTVAIAPTQTYTSFSEVFPIKTLQLKLMCFRLTPEIDKKDGNRLSYHFSRKLPETVVIWYKPYFWILAASHKDLPSKEELQDALKSIQNEVEDFKERLFGFQSVRQPQPTPFIYSMLAIQVLNKTKFNSPIVLSDNGVIVKREPDFWSEIIELQGEFQPALSLTVCSSIVFRDNLADFYEKHPQRQNSEQLLIGLKVQEIERGSNATIVGIIGTIEEHRDELLAKATGSTSKQALRDAPKDQPVVAVQFGKDTKQFHYAMAALRPSITSATADQFEVEYGKLLKATKILHQDRTSLLASYKKIATDALSTYGIQLERSINSIQHPNLFWKPEFPIEETPLLFGNNFITKRSDVLNGLKKGGVYRRHPDFKDKSKVIHIAALKLCDLKVDPFLKLLKQRMELYGFKSEVITKQPLSLDNLTKTEARAEVEKKVNELIEIPHDIIVTFLPQSDRLDDDTNEGSFYHQIYSLLLRRQLASQMIYEDTLNKPGNYQYILNQVIPGILAKLGNLPFVLAENLKDADYFIGLDVSRISKKKQAGTRNACASIRLYGKQGEFVRYQLEDDLIDGEEIPPKLLERLLPAAELANKTVLIYRDGSFVGNEADYLVDRAKAIGAKFILVECKKSGIPRLYNLKQKAVIAPSQGLGLRLSSREAILVTTKVPDKVGLARPIRLTIHEKGHQISIESVLETTLKLTLLHHGALKEPRLPMPLYGSDRMAYLRLQGIRPSQMEGDRQFWL</sequence>
<dbReference type="InterPro" id="IPR012337">
    <property type="entry name" value="RNaseH-like_sf"/>
</dbReference>
<dbReference type="PROSITE" id="PS50822">
    <property type="entry name" value="PIWI"/>
    <property type="match status" value="1"/>
</dbReference>
<protein>
    <recommendedName>
        <fullName evidence="2">Protein argonaute</fullName>
    </recommendedName>
</protein>
<dbReference type="KEGG" id="ned:HUN01_09605"/>
<dbReference type="Gene3D" id="3.40.50.2300">
    <property type="match status" value="1"/>
</dbReference>
<dbReference type="RefSeq" id="WP_181931067.1">
    <property type="nucleotide sequence ID" value="NZ_CP054698.1"/>
</dbReference>